<dbReference type="InterPro" id="IPR008271">
    <property type="entry name" value="Ser/Thr_kinase_AS"/>
</dbReference>
<sequence>MRLGPYRVIRQISEGSFGRTFYAEHATLGVPVCVKQEKTGDPEFMRLFREEARLLWDIRHSSLPTLKDYMELPDAGQIMVMSFIAGEELQSVIERRGHVADEHMCWILQRLLDALSYLHYHGVVHGDVKPANVILDIEHHDAVLVDFGLFVGRPDALTKAKGGTPLFVAPELVEGKPPIPASDIYALGATALAMAGGNLHSRATPPDMNPELAAMIRRMLRHDPLARPQDARGLNHEITTLRLAAFGRTSTREAFALRTGRKP</sequence>
<evidence type="ECO:0000313" key="8">
    <source>
        <dbReference type="Proteomes" id="UP000176501"/>
    </source>
</evidence>
<keyword evidence="4" id="KW-0418">Kinase</keyword>
<dbReference type="SMART" id="SM00220">
    <property type="entry name" value="S_TKc"/>
    <property type="match status" value="1"/>
</dbReference>
<proteinExistence type="predicted"/>
<keyword evidence="3" id="KW-0547">Nucleotide-binding</keyword>
<dbReference type="InterPro" id="IPR011009">
    <property type="entry name" value="Kinase-like_dom_sf"/>
</dbReference>
<evidence type="ECO:0000256" key="2">
    <source>
        <dbReference type="ARBA" id="ARBA00022679"/>
    </source>
</evidence>
<gene>
    <name evidence="7" type="ORF">A2304_04255</name>
</gene>
<accession>A0A1F7W6Y5</accession>
<evidence type="ECO:0000256" key="3">
    <source>
        <dbReference type="ARBA" id="ARBA00022741"/>
    </source>
</evidence>
<evidence type="ECO:0000256" key="4">
    <source>
        <dbReference type="ARBA" id="ARBA00022777"/>
    </source>
</evidence>
<evidence type="ECO:0000313" key="7">
    <source>
        <dbReference type="EMBL" id="OGL98552.1"/>
    </source>
</evidence>
<protein>
    <recommendedName>
        <fullName evidence="1">non-specific serine/threonine protein kinase</fullName>
        <ecNumber evidence="1">2.7.11.1</ecNumber>
    </recommendedName>
</protein>
<keyword evidence="2" id="KW-0808">Transferase</keyword>
<dbReference type="PANTHER" id="PTHR43671">
    <property type="entry name" value="SERINE/THREONINE-PROTEIN KINASE NEK"/>
    <property type="match status" value="1"/>
</dbReference>
<dbReference type="EC" id="2.7.11.1" evidence="1"/>
<dbReference type="AlphaFoldDB" id="A0A1F7W6Y5"/>
<dbReference type="PANTHER" id="PTHR43671:SF13">
    <property type="entry name" value="SERINE_THREONINE-PROTEIN KINASE NEK2"/>
    <property type="match status" value="1"/>
</dbReference>
<evidence type="ECO:0000256" key="1">
    <source>
        <dbReference type="ARBA" id="ARBA00012513"/>
    </source>
</evidence>
<dbReference type="EMBL" id="MGFE01000019">
    <property type="protein sequence ID" value="OGL98552.1"/>
    <property type="molecule type" value="Genomic_DNA"/>
</dbReference>
<dbReference type="Pfam" id="PF00069">
    <property type="entry name" value="Pkinase"/>
    <property type="match status" value="1"/>
</dbReference>
<comment type="caution">
    <text evidence="7">The sequence shown here is derived from an EMBL/GenBank/DDBJ whole genome shotgun (WGS) entry which is preliminary data.</text>
</comment>
<feature type="domain" description="Protein kinase" evidence="6">
    <location>
        <begin position="6"/>
        <end position="239"/>
    </location>
</feature>
<dbReference type="PROSITE" id="PS00108">
    <property type="entry name" value="PROTEIN_KINASE_ST"/>
    <property type="match status" value="1"/>
</dbReference>
<keyword evidence="5" id="KW-0067">ATP-binding</keyword>
<dbReference type="Proteomes" id="UP000176501">
    <property type="component" value="Unassembled WGS sequence"/>
</dbReference>
<dbReference type="Gene3D" id="1.10.510.10">
    <property type="entry name" value="Transferase(Phosphotransferase) domain 1"/>
    <property type="match status" value="1"/>
</dbReference>
<evidence type="ECO:0000259" key="6">
    <source>
        <dbReference type="PROSITE" id="PS50011"/>
    </source>
</evidence>
<dbReference type="InterPro" id="IPR050660">
    <property type="entry name" value="NEK_Ser/Thr_kinase"/>
</dbReference>
<evidence type="ECO:0000256" key="5">
    <source>
        <dbReference type="ARBA" id="ARBA00022840"/>
    </source>
</evidence>
<dbReference type="CDD" id="cd14014">
    <property type="entry name" value="STKc_PknB_like"/>
    <property type="match status" value="1"/>
</dbReference>
<organism evidence="7 8">
    <name type="scientific">Candidatus Uhrbacteria bacterium RIFOXYB2_FULL_57_15</name>
    <dbReference type="NCBI Taxonomy" id="1802422"/>
    <lineage>
        <taxon>Bacteria</taxon>
        <taxon>Candidatus Uhriibacteriota</taxon>
    </lineage>
</organism>
<dbReference type="SUPFAM" id="SSF56112">
    <property type="entry name" value="Protein kinase-like (PK-like)"/>
    <property type="match status" value="1"/>
</dbReference>
<name>A0A1F7W6Y5_9BACT</name>
<dbReference type="PROSITE" id="PS50011">
    <property type="entry name" value="PROTEIN_KINASE_DOM"/>
    <property type="match status" value="1"/>
</dbReference>
<reference evidence="7 8" key="1">
    <citation type="journal article" date="2016" name="Nat. Commun.">
        <title>Thousands of microbial genomes shed light on interconnected biogeochemical processes in an aquifer system.</title>
        <authorList>
            <person name="Anantharaman K."/>
            <person name="Brown C.T."/>
            <person name="Hug L.A."/>
            <person name="Sharon I."/>
            <person name="Castelle C.J."/>
            <person name="Probst A.J."/>
            <person name="Thomas B.C."/>
            <person name="Singh A."/>
            <person name="Wilkins M.J."/>
            <person name="Karaoz U."/>
            <person name="Brodie E.L."/>
            <person name="Williams K.H."/>
            <person name="Hubbard S.S."/>
            <person name="Banfield J.F."/>
        </authorList>
    </citation>
    <scope>NUCLEOTIDE SEQUENCE [LARGE SCALE GENOMIC DNA]</scope>
</reference>
<dbReference type="GO" id="GO:0004674">
    <property type="term" value="F:protein serine/threonine kinase activity"/>
    <property type="evidence" value="ECO:0007669"/>
    <property type="project" value="UniProtKB-EC"/>
</dbReference>
<dbReference type="InterPro" id="IPR000719">
    <property type="entry name" value="Prot_kinase_dom"/>
</dbReference>
<dbReference type="GO" id="GO:0005524">
    <property type="term" value="F:ATP binding"/>
    <property type="evidence" value="ECO:0007669"/>
    <property type="project" value="UniProtKB-KW"/>
</dbReference>